<dbReference type="PANTHER" id="PTHR35985:SF1">
    <property type="entry name" value="OS07G0675200 PROTEIN"/>
    <property type="match status" value="1"/>
</dbReference>
<dbReference type="EMBL" id="JAPFFL010000016">
    <property type="protein sequence ID" value="KAJ6674974.1"/>
    <property type="molecule type" value="Genomic_DNA"/>
</dbReference>
<feature type="compositionally biased region" description="Basic and acidic residues" evidence="1">
    <location>
        <begin position="35"/>
        <end position="50"/>
    </location>
</feature>
<dbReference type="AlphaFoldDB" id="A0A9Q0SEN2"/>
<sequence>MILSRLAATATRSYRSLSLAYNLARIRGSATDPTGRPRDPEVCAGREYETQHAVPAGKPEEMAGKYGPEAAKRRMEEEYRLGKETEPLAPPKPPHAPITRLENAGVHNPAEPIVQQRRKNSTLTVLEEISCAGLDGTPWPEDERSRREQVEDENEYSSHRKASPLSEIQVADTRKPITRAADGTACEEMYNEPGDVIGWLPEQLDTAEQALERARRIWMENAMRGDPDSPHGRVLRELRGEWF</sequence>
<evidence type="ECO:0000313" key="3">
    <source>
        <dbReference type="Proteomes" id="UP001151529"/>
    </source>
</evidence>
<reference evidence="2" key="1">
    <citation type="submission" date="2022-11" db="EMBL/GenBank/DDBJ databases">
        <authorList>
            <person name="Hyden B.L."/>
            <person name="Feng K."/>
            <person name="Yates T."/>
            <person name="Jawdy S."/>
            <person name="Smart L.B."/>
            <person name="Muchero W."/>
        </authorList>
    </citation>
    <scope>NUCLEOTIDE SEQUENCE</scope>
    <source>
        <tissue evidence="2">Shoot tip</tissue>
    </source>
</reference>
<name>A0A9Q0SEN2_SALVM</name>
<dbReference type="Proteomes" id="UP001151529">
    <property type="component" value="Chromosome 14"/>
</dbReference>
<proteinExistence type="predicted"/>
<reference evidence="2" key="2">
    <citation type="journal article" date="2023" name="Int. J. Mol. Sci.">
        <title>De Novo Assembly and Annotation of 11 Diverse Shrub Willow (Salix) Genomes Reveals Novel Gene Organization in Sex-Linked Regions.</title>
        <authorList>
            <person name="Hyden B."/>
            <person name="Feng K."/>
            <person name="Yates T.B."/>
            <person name="Jawdy S."/>
            <person name="Cereghino C."/>
            <person name="Smart L.B."/>
            <person name="Muchero W."/>
        </authorList>
    </citation>
    <scope>NUCLEOTIDE SEQUENCE [LARGE SCALE GENOMIC DNA]</scope>
    <source>
        <tissue evidence="2">Shoot tip</tissue>
    </source>
</reference>
<organism evidence="2 3">
    <name type="scientific">Salix viminalis</name>
    <name type="common">Common osier</name>
    <name type="synonym">Basket willow</name>
    <dbReference type="NCBI Taxonomy" id="40686"/>
    <lineage>
        <taxon>Eukaryota</taxon>
        <taxon>Viridiplantae</taxon>
        <taxon>Streptophyta</taxon>
        <taxon>Embryophyta</taxon>
        <taxon>Tracheophyta</taxon>
        <taxon>Spermatophyta</taxon>
        <taxon>Magnoliopsida</taxon>
        <taxon>eudicotyledons</taxon>
        <taxon>Gunneridae</taxon>
        <taxon>Pentapetalae</taxon>
        <taxon>rosids</taxon>
        <taxon>fabids</taxon>
        <taxon>Malpighiales</taxon>
        <taxon>Salicaceae</taxon>
        <taxon>Saliceae</taxon>
        <taxon>Salix</taxon>
    </lineage>
</organism>
<dbReference type="OrthoDB" id="779250at2759"/>
<keyword evidence="3" id="KW-1185">Reference proteome</keyword>
<comment type="caution">
    <text evidence="2">The sequence shown here is derived from an EMBL/GenBank/DDBJ whole genome shotgun (WGS) entry which is preliminary data.</text>
</comment>
<feature type="region of interest" description="Disordered" evidence="1">
    <location>
        <begin position="28"/>
        <end position="68"/>
    </location>
</feature>
<accession>A0A9Q0SEN2</accession>
<evidence type="ECO:0000256" key="1">
    <source>
        <dbReference type="SAM" id="MobiDB-lite"/>
    </source>
</evidence>
<protein>
    <submittedName>
        <fullName evidence="2">Uncharacterized protein</fullName>
    </submittedName>
</protein>
<gene>
    <name evidence="2" type="ORF">OIU85_011174</name>
</gene>
<dbReference type="PANTHER" id="PTHR35985">
    <property type="entry name" value="OS07G0675200 PROTEIN"/>
    <property type="match status" value="1"/>
</dbReference>
<evidence type="ECO:0000313" key="2">
    <source>
        <dbReference type="EMBL" id="KAJ6674974.1"/>
    </source>
</evidence>
<feature type="region of interest" description="Disordered" evidence="1">
    <location>
        <begin position="134"/>
        <end position="165"/>
    </location>
</feature>